<dbReference type="OrthoDB" id="6503838at2759"/>
<keyword evidence="11" id="KW-1185">Reference proteome</keyword>
<dbReference type="InterPro" id="IPR042089">
    <property type="entry name" value="Peptidase_M13_dom_2"/>
</dbReference>
<dbReference type="PRINTS" id="PR00786">
    <property type="entry name" value="NEPRILYSIN"/>
</dbReference>
<dbReference type="GO" id="GO:0004222">
    <property type="term" value="F:metalloendopeptidase activity"/>
    <property type="evidence" value="ECO:0007669"/>
    <property type="project" value="InterPro"/>
</dbReference>
<organism evidence="10">
    <name type="scientific">Medioppia subpectinata</name>
    <dbReference type="NCBI Taxonomy" id="1979941"/>
    <lineage>
        <taxon>Eukaryota</taxon>
        <taxon>Metazoa</taxon>
        <taxon>Ecdysozoa</taxon>
        <taxon>Arthropoda</taxon>
        <taxon>Chelicerata</taxon>
        <taxon>Arachnida</taxon>
        <taxon>Acari</taxon>
        <taxon>Acariformes</taxon>
        <taxon>Sarcoptiformes</taxon>
        <taxon>Oribatida</taxon>
        <taxon>Brachypylina</taxon>
        <taxon>Oppioidea</taxon>
        <taxon>Oppiidae</taxon>
        <taxon>Medioppia</taxon>
    </lineage>
</organism>
<evidence type="ECO:0000256" key="5">
    <source>
        <dbReference type="ARBA" id="ARBA00022801"/>
    </source>
</evidence>
<dbReference type="Pfam" id="PF01431">
    <property type="entry name" value="Peptidase_M13"/>
    <property type="match status" value="1"/>
</dbReference>
<dbReference type="Proteomes" id="UP000759131">
    <property type="component" value="Unassembled WGS sequence"/>
</dbReference>
<feature type="domain" description="Peptidase M13 C-terminal" evidence="8">
    <location>
        <begin position="360"/>
        <end position="426"/>
    </location>
</feature>
<dbReference type="PANTHER" id="PTHR11733">
    <property type="entry name" value="ZINC METALLOPROTEASE FAMILY M13 NEPRILYSIN-RELATED"/>
    <property type="match status" value="1"/>
</dbReference>
<comment type="cofactor">
    <cofactor evidence="1">
        <name>Zn(2+)</name>
        <dbReference type="ChEBI" id="CHEBI:29105"/>
    </cofactor>
</comment>
<evidence type="ECO:0000256" key="3">
    <source>
        <dbReference type="ARBA" id="ARBA00022670"/>
    </source>
</evidence>
<feature type="non-terminal residue" evidence="10">
    <location>
        <position position="426"/>
    </location>
</feature>
<dbReference type="Gene3D" id="3.40.390.10">
    <property type="entry name" value="Collagenase (Catalytic Domain)"/>
    <property type="match status" value="1"/>
</dbReference>
<dbReference type="EMBL" id="CAJPIZ010024923">
    <property type="protein sequence ID" value="CAG2118605.1"/>
    <property type="molecule type" value="Genomic_DNA"/>
</dbReference>
<sequence>MMTGGRADAMSVRYALDYYTACSDNETLELRGIRPLVDLLNRMGGWPLMGRRSQFDPNKYDLVEAFTNLYFSVPEFGLGRNQLVNTSLYYDIVNAYKQYILESALLLGAYNDNQTHNDIRELFAFESKLAKLSTKPEDMRESQIWYNRMTFNSFNAMTGNRLDWKAITQRLYKKFNSNIALNPKERLVVDDMAYYREVTRLVVNTPPRVIANHLGWLTVKRMAVYTTHRFRQIEFVFNSVAKGVKTWTPLGKHCVDSLNSYLPFAYSRKYVDNYFSDISRQEVKVVVKYVKKAMRRALKDNEWLDDLTRNKSIEKLNAINEDIGYPDWLLDNKELDKLYNLLRKPINITLNWPTYPAKVNAYYDPTQNTITIPAGILSPPFFRNQVPPYLNFGSIGVVIGHEFTHGFDDQGSEYDSSGNLINWWND</sequence>
<keyword evidence="7" id="KW-0482">Metalloprotease</keyword>
<feature type="domain" description="Peptidase M13 N-terminal" evidence="9">
    <location>
        <begin position="10"/>
        <end position="326"/>
    </location>
</feature>
<evidence type="ECO:0000313" key="11">
    <source>
        <dbReference type="Proteomes" id="UP000759131"/>
    </source>
</evidence>
<dbReference type="InterPro" id="IPR000718">
    <property type="entry name" value="Peptidase_M13"/>
</dbReference>
<dbReference type="CDD" id="cd08662">
    <property type="entry name" value="M13"/>
    <property type="match status" value="1"/>
</dbReference>
<keyword evidence="5" id="KW-0378">Hydrolase</keyword>
<evidence type="ECO:0000256" key="6">
    <source>
        <dbReference type="ARBA" id="ARBA00022833"/>
    </source>
</evidence>
<keyword evidence="6" id="KW-0862">Zinc</keyword>
<dbReference type="InterPro" id="IPR008753">
    <property type="entry name" value="Peptidase_M13_N"/>
</dbReference>
<dbReference type="SUPFAM" id="SSF55486">
    <property type="entry name" value="Metalloproteases ('zincins'), catalytic domain"/>
    <property type="match status" value="1"/>
</dbReference>
<dbReference type="GO" id="GO:0046872">
    <property type="term" value="F:metal ion binding"/>
    <property type="evidence" value="ECO:0007669"/>
    <property type="project" value="UniProtKB-KW"/>
</dbReference>
<accession>A0A7R9QCY2</accession>
<keyword evidence="3" id="KW-0645">Protease</keyword>
<evidence type="ECO:0000256" key="4">
    <source>
        <dbReference type="ARBA" id="ARBA00022723"/>
    </source>
</evidence>
<protein>
    <submittedName>
        <fullName evidence="10">Uncharacterized protein</fullName>
    </submittedName>
</protein>
<comment type="similarity">
    <text evidence="2">Belongs to the peptidase M13 family.</text>
</comment>
<dbReference type="AlphaFoldDB" id="A0A7R9QCY2"/>
<dbReference type="InterPro" id="IPR018497">
    <property type="entry name" value="Peptidase_M13_C"/>
</dbReference>
<dbReference type="GO" id="GO:0005886">
    <property type="term" value="C:plasma membrane"/>
    <property type="evidence" value="ECO:0007669"/>
    <property type="project" value="TreeGrafter"/>
</dbReference>
<dbReference type="EMBL" id="OC879498">
    <property type="protein sequence ID" value="CAD7641220.1"/>
    <property type="molecule type" value="Genomic_DNA"/>
</dbReference>
<evidence type="ECO:0000313" key="10">
    <source>
        <dbReference type="EMBL" id="CAD7641220.1"/>
    </source>
</evidence>
<gene>
    <name evidence="10" type="ORF">OSB1V03_LOCUS18556</name>
</gene>
<evidence type="ECO:0000259" key="8">
    <source>
        <dbReference type="Pfam" id="PF01431"/>
    </source>
</evidence>
<dbReference type="Pfam" id="PF05649">
    <property type="entry name" value="Peptidase_M13_N"/>
    <property type="match status" value="1"/>
</dbReference>
<evidence type="ECO:0000259" key="9">
    <source>
        <dbReference type="Pfam" id="PF05649"/>
    </source>
</evidence>
<dbReference type="InterPro" id="IPR024079">
    <property type="entry name" value="MetalloPept_cat_dom_sf"/>
</dbReference>
<dbReference type="GO" id="GO:0016485">
    <property type="term" value="P:protein processing"/>
    <property type="evidence" value="ECO:0007669"/>
    <property type="project" value="TreeGrafter"/>
</dbReference>
<keyword evidence="4" id="KW-0479">Metal-binding</keyword>
<dbReference type="PROSITE" id="PS51885">
    <property type="entry name" value="NEPRILYSIN"/>
    <property type="match status" value="1"/>
</dbReference>
<proteinExistence type="inferred from homology"/>
<name>A0A7R9QCY2_9ACAR</name>
<dbReference type="Gene3D" id="1.10.1380.10">
    <property type="entry name" value="Neutral endopeptidase , domain2"/>
    <property type="match status" value="1"/>
</dbReference>
<dbReference type="PANTHER" id="PTHR11733:SF133">
    <property type="entry name" value="PHOSPHATE-REGULATING NEUTRAL ENDOPEPTIDASE PHEX"/>
    <property type="match status" value="1"/>
</dbReference>
<reference evidence="10" key="1">
    <citation type="submission" date="2020-11" db="EMBL/GenBank/DDBJ databases">
        <authorList>
            <person name="Tran Van P."/>
        </authorList>
    </citation>
    <scope>NUCLEOTIDE SEQUENCE</scope>
</reference>
<evidence type="ECO:0000256" key="1">
    <source>
        <dbReference type="ARBA" id="ARBA00001947"/>
    </source>
</evidence>
<evidence type="ECO:0000256" key="2">
    <source>
        <dbReference type="ARBA" id="ARBA00007357"/>
    </source>
</evidence>
<evidence type="ECO:0000256" key="7">
    <source>
        <dbReference type="ARBA" id="ARBA00023049"/>
    </source>
</evidence>